<dbReference type="KEGG" id="slr:L21SP2_0158"/>
<evidence type="ECO:0000256" key="2">
    <source>
        <dbReference type="PROSITE-ProRule" id="PRU00169"/>
    </source>
</evidence>
<dbReference type="GO" id="GO:0003677">
    <property type="term" value="F:DNA binding"/>
    <property type="evidence" value="ECO:0007669"/>
    <property type="project" value="UniProtKB-KW"/>
</dbReference>
<gene>
    <name evidence="4" type="ORF">L21SP2_0158</name>
</gene>
<dbReference type="HOGENOM" id="CLU_092045_0_0_12"/>
<feature type="modified residue" description="4-aspartylphosphate" evidence="2">
    <location>
        <position position="131"/>
    </location>
</feature>
<dbReference type="InterPro" id="IPR050595">
    <property type="entry name" value="Bact_response_regulator"/>
</dbReference>
<keyword evidence="5" id="KW-1185">Reference proteome</keyword>
<dbReference type="Gene3D" id="3.40.50.2300">
    <property type="match status" value="1"/>
</dbReference>
<dbReference type="PATRIC" id="fig|1307761.3.peg.159"/>
<dbReference type="Proteomes" id="UP000018680">
    <property type="component" value="Chromosome"/>
</dbReference>
<dbReference type="InterPro" id="IPR001789">
    <property type="entry name" value="Sig_transdc_resp-reg_receiver"/>
</dbReference>
<protein>
    <submittedName>
        <fullName evidence="4">DNA-binding response regulator</fullName>
    </submittedName>
</protein>
<accession>V5WCU4</accession>
<dbReference type="Pfam" id="PF12728">
    <property type="entry name" value="HTH_17"/>
    <property type="match status" value="1"/>
</dbReference>
<reference evidence="4 5" key="1">
    <citation type="journal article" date="2015" name="Stand. Genomic Sci.">
        <title>Complete genome sequence and description of Salinispira pacifica gen. nov., sp. nov., a novel spirochaete isolated form a hypersaline microbial mat.</title>
        <authorList>
            <person name="Ben Hania W."/>
            <person name="Joseph M."/>
            <person name="Schumann P."/>
            <person name="Bunk B."/>
            <person name="Fiebig A."/>
            <person name="Sproer C."/>
            <person name="Klenk H.P."/>
            <person name="Fardeau M.L."/>
            <person name="Spring S."/>
        </authorList>
    </citation>
    <scope>NUCLEOTIDE SEQUENCE [LARGE SCALE GENOMIC DNA]</scope>
    <source>
        <strain evidence="4 5">L21-RPul-D2</strain>
    </source>
</reference>
<dbReference type="InterPro" id="IPR011006">
    <property type="entry name" value="CheY-like_superfamily"/>
</dbReference>
<dbReference type="OrthoDB" id="5416564at2"/>
<feature type="domain" description="Response regulatory" evidence="3">
    <location>
        <begin position="80"/>
        <end position="198"/>
    </location>
</feature>
<evidence type="ECO:0000256" key="1">
    <source>
        <dbReference type="ARBA" id="ARBA00022553"/>
    </source>
</evidence>
<dbReference type="EMBL" id="CP006939">
    <property type="protein sequence ID" value="AHC13602.1"/>
    <property type="molecule type" value="Genomic_DNA"/>
</dbReference>
<dbReference type="STRING" id="1307761.L21SP2_0158"/>
<dbReference type="RefSeq" id="WP_024266535.1">
    <property type="nucleotide sequence ID" value="NC_023035.1"/>
</dbReference>
<evidence type="ECO:0000313" key="4">
    <source>
        <dbReference type="EMBL" id="AHC13602.1"/>
    </source>
</evidence>
<dbReference type="Pfam" id="PF00072">
    <property type="entry name" value="Response_reg"/>
    <property type="match status" value="1"/>
</dbReference>
<dbReference type="SUPFAM" id="SSF52172">
    <property type="entry name" value="CheY-like"/>
    <property type="match status" value="1"/>
</dbReference>
<dbReference type="SMART" id="SM00448">
    <property type="entry name" value="REC"/>
    <property type="match status" value="1"/>
</dbReference>
<evidence type="ECO:0000259" key="3">
    <source>
        <dbReference type="PROSITE" id="PS50110"/>
    </source>
</evidence>
<name>V5WCU4_9SPIO</name>
<dbReference type="PANTHER" id="PTHR44591:SF3">
    <property type="entry name" value="RESPONSE REGULATORY DOMAIN-CONTAINING PROTEIN"/>
    <property type="match status" value="1"/>
</dbReference>
<keyword evidence="1 2" id="KW-0597">Phosphoprotein</keyword>
<dbReference type="eggNOG" id="COG0745">
    <property type="taxonomic scope" value="Bacteria"/>
</dbReference>
<dbReference type="InterPro" id="IPR041657">
    <property type="entry name" value="HTH_17"/>
</dbReference>
<organism evidence="4 5">
    <name type="scientific">Salinispira pacifica</name>
    <dbReference type="NCBI Taxonomy" id="1307761"/>
    <lineage>
        <taxon>Bacteria</taxon>
        <taxon>Pseudomonadati</taxon>
        <taxon>Spirochaetota</taxon>
        <taxon>Spirochaetia</taxon>
        <taxon>Spirochaetales</taxon>
        <taxon>Spirochaetaceae</taxon>
        <taxon>Salinispira</taxon>
    </lineage>
</organism>
<proteinExistence type="predicted"/>
<dbReference type="PROSITE" id="PS50110">
    <property type="entry name" value="RESPONSE_REGULATORY"/>
    <property type="match status" value="1"/>
</dbReference>
<dbReference type="PANTHER" id="PTHR44591">
    <property type="entry name" value="STRESS RESPONSE REGULATOR PROTEIN 1"/>
    <property type="match status" value="1"/>
</dbReference>
<dbReference type="AlphaFoldDB" id="V5WCU4"/>
<evidence type="ECO:0000313" key="5">
    <source>
        <dbReference type="Proteomes" id="UP000018680"/>
    </source>
</evidence>
<sequence length="204" mass="22494">MARTDKKIRIFSALEVANICGVVNQTAINWIKNGYLKAFTTPGGQYRVYAEDLISFLSGRGMRLPVELQKMMEEIQSLRTILIVDDDQALNDSLKKGLEMMDPDLTILQATDGFEAGRVSVESKPNLIILDIDLPGVDGFKLCKTFTADEKLANPIIIAISGMGLDDTESKAMEAGADAFMAKPINFDELSSLIDDLQEKRQNS</sequence>
<keyword evidence="4" id="KW-0238">DNA-binding</keyword>
<dbReference type="GO" id="GO:0000160">
    <property type="term" value="P:phosphorelay signal transduction system"/>
    <property type="evidence" value="ECO:0007669"/>
    <property type="project" value="InterPro"/>
</dbReference>